<sequence>MRTRKLRSINIESFISDLRNTPLLLNPADNFDSLITQYDKVLRSILDDHAPDVERCVILRPHAPWYSDALRDAKQKRRRLERKWLKSGLTVHKDIYKRQCTIYRDLLSKAKSNYHCQEIAECEPRNLFRIIDKLSSVQSANILPNSSNPKDLADKFVKFFHDKIQKLQDRTNGQDSTLTPLC</sequence>
<evidence type="ECO:0000313" key="1">
    <source>
        <dbReference type="EMBL" id="KAJ8028772.1"/>
    </source>
</evidence>
<gene>
    <name evidence="1" type="ORF">HOLleu_31107</name>
</gene>
<dbReference type="PANTHER" id="PTHR46670:SF3">
    <property type="entry name" value="ENDONUCLEASE_EXONUCLEASE_PHOSPHATASE DOMAIN-CONTAINING PROTEIN"/>
    <property type="match status" value="1"/>
</dbReference>
<dbReference type="PANTHER" id="PTHR46670">
    <property type="entry name" value="ENDO/EXONUCLEASE/PHOSPHATASE DOMAIN-CONTAINING PROTEIN"/>
    <property type="match status" value="1"/>
</dbReference>
<dbReference type="Proteomes" id="UP001152320">
    <property type="component" value="Chromosome 15"/>
</dbReference>
<proteinExistence type="predicted"/>
<dbReference type="EMBL" id="JAIZAY010000015">
    <property type="protein sequence ID" value="KAJ8028772.1"/>
    <property type="molecule type" value="Genomic_DNA"/>
</dbReference>
<evidence type="ECO:0000313" key="2">
    <source>
        <dbReference type="Proteomes" id="UP001152320"/>
    </source>
</evidence>
<dbReference type="OrthoDB" id="10066052at2759"/>
<accession>A0A9Q1BLD1</accession>
<reference evidence="1" key="1">
    <citation type="submission" date="2021-10" db="EMBL/GenBank/DDBJ databases">
        <title>Tropical sea cucumber genome reveals ecological adaptation and Cuvierian tubules defense mechanism.</title>
        <authorList>
            <person name="Chen T."/>
        </authorList>
    </citation>
    <scope>NUCLEOTIDE SEQUENCE</scope>
    <source>
        <strain evidence="1">Nanhai2018</strain>
        <tissue evidence="1">Muscle</tissue>
    </source>
</reference>
<protein>
    <submittedName>
        <fullName evidence="1">Uncharacterized protein</fullName>
    </submittedName>
</protein>
<keyword evidence="2" id="KW-1185">Reference proteome</keyword>
<comment type="caution">
    <text evidence="1">The sequence shown here is derived from an EMBL/GenBank/DDBJ whole genome shotgun (WGS) entry which is preliminary data.</text>
</comment>
<dbReference type="AlphaFoldDB" id="A0A9Q1BLD1"/>
<organism evidence="1 2">
    <name type="scientific">Holothuria leucospilota</name>
    <name type="common">Black long sea cucumber</name>
    <name type="synonym">Mertensiothuria leucospilota</name>
    <dbReference type="NCBI Taxonomy" id="206669"/>
    <lineage>
        <taxon>Eukaryota</taxon>
        <taxon>Metazoa</taxon>
        <taxon>Echinodermata</taxon>
        <taxon>Eleutherozoa</taxon>
        <taxon>Echinozoa</taxon>
        <taxon>Holothuroidea</taxon>
        <taxon>Aspidochirotacea</taxon>
        <taxon>Aspidochirotida</taxon>
        <taxon>Holothuriidae</taxon>
        <taxon>Holothuria</taxon>
    </lineage>
</organism>
<name>A0A9Q1BLD1_HOLLE</name>